<organism evidence="2 3">
    <name type="scientific">Acanthaster planci</name>
    <name type="common">Crown-of-thorns starfish</name>
    <dbReference type="NCBI Taxonomy" id="133434"/>
    <lineage>
        <taxon>Eukaryota</taxon>
        <taxon>Metazoa</taxon>
        <taxon>Echinodermata</taxon>
        <taxon>Eleutherozoa</taxon>
        <taxon>Asterozoa</taxon>
        <taxon>Asteroidea</taxon>
        <taxon>Valvatacea</taxon>
        <taxon>Valvatida</taxon>
        <taxon>Acanthasteridae</taxon>
        <taxon>Acanthaster</taxon>
    </lineage>
</organism>
<dbReference type="CTD" id="79719"/>
<dbReference type="PANTHER" id="PTHR14659:SF1">
    <property type="entry name" value="ALPHA- AND GAMMA-ADAPTIN-BINDING PROTEIN P34"/>
    <property type="match status" value="1"/>
</dbReference>
<dbReference type="KEGG" id="aplc:110986799"/>
<accession>A0A8B7ZGG7</accession>
<protein>
    <submittedName>
        <fullName evidence="3">Alpha- and gamma-adaptin-binding protein p34-like</fullName>
    </submittedName>
</protein>
<reference evidence="3" key="1">
    <citation type="submission" date="2025-08" db="UniProtKB">
        <authorList>
            <consortium name="RefSeq"/>
        </authorList>
    </citation>
    <scope>IDENTIFICATION</scope>
</reference>
<dbReference type="Proteomes" id="UP000694845">
    <property type="component" value="Unplaced"/>
</dbReference>
<feature type="compositionally biased region" description="Low complexity" evidence="1">
    <location>
        <begin position="224"/>
        <end position="241"/>
    </location>
</feature>
<gene>
    <name evidence="3" type="primary">LOC110986799</name>
</gene>
<evidence type="ECO:0000313" key="2">
    <source>
        <dbReference type="Proteomes" id="UP000694845"/>
    </source>
</evidence>
<dbReference type="OMA" id="NEASHSF"/>
<name>A0A8B7ZGG7_ACAPL</name>
<dbReference type="RefSeq" id="XP_022104699.1">
    <property type="nucleotide sequence ID" value="XM_022249007.1"/>
</dbReference>
<feature type="region of interest" description="Disordered" evidence="1">
    <location>
        <begin position="191"/>
        <end position="291"/>
    </location>
</feature>
<proteinExistence type="predicted"/>
<sequence length="370" mass="40351">MAAPCVLVASCCSLETSHIIKQILGTEELPPASPIIEDIVGYPWSIENKYYTAQVEICSTPSKTIGDAEFAERLEAVIILCDDKTSSFESVKQWMPFIEQLSPSTQILACQQFTRNGEVSRHMAQLWCLDNSFELVELERAEDEDEEDEDEYDITGVKRIISALHAHTWSNLELKESRGIFGRLQSEMLNASKQHSDEESTHSSAVNSSPEPNTHTQLRTDTEPSAVTVTTDTDSTSPESSGLPANGAVHCHTAGEKTNQPPGSTTGAESSSEGREQSGNDSASSGKGAASMQDRIDNLLNDDMAVFRALGNEDPGEESFEELFARMAAMKERAAGLSGEERKKYAEKVAISFWKALGGDDDEIDGLDSD</sequence>
<dbReference type="AlphaFoldDB" id="A0A8B7ZGG7"/>
<evidence type="ECO:0000256" key="1">
    <source>
        <dbReference type="SAM" id="MobiDB-lite"/>
    </source>
</evidence>
<dbReference type="Pfam" id="PF10199">
    <property type="entry name" value="Adaptin_binding"/>
    <property type="match status" value="1"/>
</dbReference>
<dbReference type="PANTHER" id="PTHR14659">
    <property type="entry name" value="ALPHA- AND GAMMA-ADAPTIN-BINDING PROTEIN P34"/>
    <property type="match status" value="1"/>
</dbReference>
<dbReference type="Gene3D" id="3.40.50.11960">
    <property type="match status" value="1"/>
</dbReference>
<dbReference type="InterPro" id="IPR019341">
    <property type="entry name" value="Alpha/Gamma-adaptin-bd_p34"/>
</dbReference>
<dbReference type="GeneID" id="110986799"/>
<dbReference type="OrthoDB" id="1741717at2759"/>
<keyword evidence="2" id="KW-1185">Reference proteome</keyword>
<evidence type="ECO:0000313" key="3">
    <source>
        <dbReference type="RefSeq" id="XP_022104699.1"/>
    </source>
</evidence>
<feature type="compositionally biased region" description="Polar residues" evidence="1">
    <location>
        <begin position="202"/>
        <end position="219"/>
    </location>
</feature>